<evidence type="ECO:0000313" key="2">
    <source>
        <dbReference type="Proteomes" id="UP000218263"/>
    </source>
</evidence>
<name>A0A0X8X565_9SPHI</name>
<protein>
    <submittedName>
        <fullName evidence="1">Chaperone modulatory protein CbpM</fullName>
    </submittedName>
</protein>
<dbReference type="AlphaFoldDB" id="A0A0X8X565"/>
<organism evidence="1 2">
    <name type="scientific">Mucilaginibacter gotjawali</name>
    <dbReference type="NCBI Taxonomy" id="1550579"/>
    <lineage>
        <taxon>Bacteria</taxon>
        <taxon>Pseudomonadati</taxon>
        <taxon>Bacteroidota</taxon>
        <taxon>Sphingobacteriia</taxon>
        <taxon>Sphingobacteriales</taxon>
        <taxon>Sphingobacteriaceae</taxon>
        <taxon>Mucilaginibacter</taxon>
    </lineage>
</organism>
<dbReference type="EMBL" id="AP017313">
    <property type="protein sequence ID" value="BAU55849.1"/>
    <property type="molecule type" value="Genomic_DNA"/>
</dbReference>
<dbReference type="Proteomes" id="UP000218263">
    <property type="component" value="Chromosome"/>
</dbReference>
<gene>
    <name evidence="1" type="primary">cbpM</name>
    <name evidence="1" type="ORF">MgSA37_04041</name>
</gene>
<proteinExistence type="predicted"/>
<dbReference type="KEGG" id="mgot:MgSA37_04041"/>
<accession>A0A0X8X565</accession>
<dbReference type="OrthoDB" id="1494789at2"/>
<evidence type="ECO:0000313" key="1">
    <source>
        <dbReference type="EMBL" id="BAU55849.1"/>
    </source>
</evidence>
<dbReference type="RefSeq" id="WP_096354334.1">
    <property type="nucleotide sequence ID" value="NZ_AP017313.1"/>
</dbReference>
<dbReference type="Gene3D" id="1.10.1660.10">
    <property type="match status" value="1"/>
</dbReference>
<reference evidence="1 2" key="1">
    <citation type="submission" date="2015-12" db="EMBL/GenBank/DDBJ databases">
        <title>Genome sequence of Mucilaginibacter gotjawali.</title>
        <authorList>
            <person name="Lee J.S."/>
            <person name="Lee K.C."/>
            <person name="Kim K.K."/>
            <person name="Lee B.W."/>
        </authorList>
    </citation>
    <scope>NUCLEOTIDE SEQUENCE [LARGE SCALE GENOMIC DNA]</scope>
    <source>
        <strain evidence="1 2">SA3-7</strain>
    </source>
</reference>
<keyword evidence="2" id="KW-1185">Reference proteome</keyword>
<dbReference type="Pfam" id="PF13591">
    <property type="entry name" value="MerR_2"/>
    <property type="match status" value="1"/>
</dbReference>
<sequence length="97" mass="11449">MNQKEMENLIAITTICTYHEVEYTFINSLSEAGLLHLEVVDQTPYIPESDLQRLEKMIRMHHELEINVAGIEAISHLLERVEQMQEEIRVLRNRVNF</sequence>